<dbReference type="EMBL" id="KV750067">
    <property type="protein sequence ID" value="OCL06471.1"/>
    <property type="molecule type" value="Genomic_DNA"/>
</dbReference>
<feature type="region of interest" description="Disordered" evidence="1">
    <location>
        <begin position="52"/>
        <end position="109"/>
    </location>
</feature>
<sequence>MAVSTRANAAPQPCNPTTCRLNIRQASGQPLQLSQNTPQLYKWLEETDYHYPRERRAETSETMGKTDNRITDYRTLQTEPVRQEPEEDRRVPDQNDTNEYQDVQVDEEGRRYVDSGVLRLYL</sequence>
<protein>
    <submittedName>
        <fullName evidence="2">Uncharacterized protein</fullName>
    </submittedName>
</protein>
<keyword evidence="3" id="KW-1185">Reference proteome</keyword>
<proteinExistence type="predicted"/>
<organism evidence="2 3">
    <name type="scientific">Glonium stellatum</name>
    <dbReference type="NCBI Taxonomy" id="574774"/>
    <lineage>
        <taxon>Eukaryota</taxon>
        <taxon>Fungi</taxon>
        <taxon>Dikarya</taxon>
        <taxon>Ascomycota</taxon>
        <taxon>Pezizomycotina</taxon>
        <taxon>Dothideomycetes</taxon>
        <taxon>Pleosporomycetidae</taxon>
        <taxon>Gloniales</taxon>
        <taxon>Gloniaceae</taxon>
        <taxon>Glonium</taxon>
    </lineage>
</organism>
<feature type="compositionally biased region" description="Basic and acidic residues" evidence="1">
    <location>
        <begin position="81"/>
        <end position="93"/>
    </location>
</feature>
<accession>A0A8E2EX97</accession>
<evidence type="ECO:0000313" key="3">
    <source>
        <dbReference type="Proteomes" id="UP000250140"/>
    </source>
</evidence>
<evidence type="ECO:0000313" key="2">
    <source>
        <dbReference type="EMBL" id="OCL06471.1"/>
    </source>
</evidence>
<reference evidence="2 3" key="1">
    <citation type="journal article" date="2016" name="Nat. Commun.">
        <title>Ectomycorrhizal ecology is imprinted in the genome of the dominant symbiotic fungus Cenococcum geophilum.</title>
        <authorList>
            <consortium name="DOE Joint Genome Institute"/>
            <person name="Peter M."/>
            <person name="Kohler A."/>
            <person name="Ohm R.A."/>
            <person name="Kuo A."/>
            <person name="Krutzmann J."/>
            <person name="Morin E."/>
            <person name="Arend M."/>
            <person name="Barry K.W."/>
            <person name="Binder M."/>
            <person name="Choi C."/>
            <person name="Clum A."/>
            <person name="Copeland A."/>
            <person name="Grisel N."/>
            <person name="Haridas S."/>
            <person name="Kipfer T."/>
            <person name="LaButti K."/>
            <person name="Lindquist E."/>
            <person name="Lipzen A."/>
            <person name="Maire R."/>
            <person name="Meier B."/>
            <person name="Mihaltcheva S."/>
            <person name="Molinier V."/>
            <person name="Murat C."/>
            <person name="Poggeler S."/>
            <person name="Quandt C.A."/>
            <person name="Sperisen C."/>
            <person name="Tritt A."/>
            <person name="Tisserant E."/>
            <person name="Crous P.W."/>
            <person name="Henrissat B."/>
            <person name="Nehls U."/>
            <person name="Egli S."/>
            <person name="Spatafora J.W."/>
            <person name="Grigoriev I.V."/>
            <person name="Martin F.M."/>
        </authorList>
    </citation>
    <scope>NUCLEOTIDE SEQUENCE [LARGE SCALE GENOMIC DNA]</scope>
    <source>
        <strain evidence="2 3">CBS 207.34</strain>
    </source>
</reference>
<gene>
    <name evidence="2" type="ORF">AOQ84DRAFT_76140</name>
</gene>
<dbReference type="AlphaFoldDB" id="A0A8E2EX97"/>
<name>A0A8E2EX97_9PEZI</name>
<dbReference type="Proteomes" id="UP000250140">
    <property type="component" value="Unassembled WGS sequence"/>
</dbReference>
<evidence type="ECO:0000256" key="1">
    <source>
        <dbReference type="SAM" id="MobiDB-lite"/>
    </source>
</evidence>
<feature type="compositionally biased region" description="Basic and acidic residues" evidence="1">
    <location>
        <begin position="52"/>
        <end position="72"/>
    </location>
</feature>